<dbReference type="Proteomes" id="UP000268727">
    <property type="component" value="Unassembled WGS sequence"/>
</dbReference>
<dbReference type="PANTHER" id="PTHR35149">
    <property type="entry name" value="SLL5132 PROTEIN"/>
    <property type="match status" value="1"/>
</dbReference>
<evidence type="ECO:0000313" key="4">
    <source>
        <dbReference type="Proteomes" id="UP000268727"/>
    </source>
</evidence>
<gene>
    <name evidence="3" type="ORF">EDD40_3481</name>
</gene>
<dbReference type="InterPro" id="IPR004919">
    <property type="entry name" value="GmrSD_N"/>
</dbReference>
<proteinExistence type="predicted"/>
<feature type="domain" description="GmrSD restriction endonucleases N-terminal" evidence="1">
    <location>
        <begin position="12"/>
        <end position="228"/>
    </location>
</feature>
<dbReference type="EMBL" id="RJKM01000001">
    <property type="protein sequence ID" value="ROP38140.1"/>
    <property type="molecule type" value="Genomic_DNA"/>
</dbReference>
<dbReference type="InterPro" id="IPR011089">
    <property type="entry name" value="GmrSD_C"/>
</dbReference>
<keyword evidence="4" id="KW-1185">Reference proteome</keyword>
<organism evidence="3 4">
    <name type="scientific">Saccharothrix texasensis</name>
    <dbReference type="NCBI Taxonomy" id="103734"/>
    <lineage>
        <taxon>Bacteria</taxon>
        <taxon>Bacillati</taxon>
        <taxon>Actinomycetota</taxon>
        <taxon>Actinomycetes</taxon>
        <taxon>Pseudonocardiales</taxon>
        <taxon>Pseudonocardiaceae</taxon>
        <taxon>Saccharothrix</taxon>
    </lineage>
</organism>
<evidence type="ECO:0000259" key="1">
    <source>
        <dbReference type="Pfam" id="PF03235"/>
    </source>
</evidence>
<feature type="domain" description="GmrSD restriction endonucleases C-terminal" evidence="2">
    <location>
        <begin position="414"/>
        <end position="545"/>
    </location>
</feature>
<dbReference type="RefSeq" id="WP_123743837.1">
    <property type="nucleotide sequence ID" value="NZ_RJKM01000001.1"/>
</dbReference>
<evidence type="ECO:0000259" key="2">
    <source>
        <dbReference type="Pfam" id="PF07510"/>
    </source>
</evidence>
<reference evidence="3 4" key="1">
    <citation type="submission" date="2018-11" db="EMBL/GenBank/DDBJ databases">
        <title>Sequencing the genomes of 1000 actinobacteria strains.</title>
        <authorList>
            <person name="Klenk H.-P."/>
        </authorList>
    </citation>
    <scope>NUCLEOTIDE SEQUENCE [LARGE SCALE GENOMIC DNA]</scope>
    <source>
        <strain evidence="3 4">DSM 44231</strain>
    </source>
</reference>
<dbReference type="AlphaFoldDB" id="A0A3N1H6I0"/>
<sequence length="557" mass="63107">MKKLEAHEVALAKVFSSDYEFVVPDYQRPYTWEPAQATQLLADLVEAVDRDPEDPYFLGSVVLVKRPDEPLAEVIDGQQRLTTLTILLAVLRELTEDPRDADNLDILIWEPGNTILDLDSRPRLRLRPRDEEFFRKHVQARGGVDLLHPEAKYPNDAQARIAANARALRDALASSTPAQRLALAKAVVQRTFLVMVSTSDLTSAYRIFSVMNSRGVELSPADIFKSQVIGALPDHDKARYAEKWEDLEADLGREAFADLFSHIRMVVLKYRARQQLLTEFGDHVLKGFLDEGEAAVFVDDVLEPYGSAYRDILTRDHQSLSQATEVNDWLRRLHLLDNFDWQAPALWALKTHRNDGSWLVGFLRRLDRLGAWMLVTRCNAQARGQRIAKLLQELQDGLGLGSPALDLDADERAELRAKLDGDVYRSAAVRKYVLLRLNELVSDPFVAQDVKIVTVEHVLPQSPSAGSEWREVFTESDRERWTHRLANLVLLSRTKNSAAGNLDFAAKRDKYFAGGKSPSYGLTTEVLREETWTPDVLDARQERLVGALAEHWELRVS</sequence>
<name>A0A3N1H6I0_9PSEU</name>
<dbReference type="PANTHER" id="PTHR35149:SF2">
    <property type="entry name" value="DUF262 DOMAIN-CONTAINING PROTEIN"/>
    <property type="match status" value="1"/>
</dbReference>
<comment type="caution">
    <text evidence="3">The sequence shown here is derived from an EMBL/GenBank/DDBJ whole genome shotgun (WGS) entry which is preliminary data.</text>
</comment>
<accession>A0A3N1H6I0</accession>
<dbReference type="Pfam" id="PF03235">
    <property type="entry name" value="GmrSD_N"/>
    <property type="match status" value="1"/>
</dbReference>
<dbReference type="OrthoDB" id="9798761at2"/>
<protein>
    <submittedName>
        <fullName evidence="3">Uncharacterized protein DUF1524</fullName>
    </submittedName>
</protein>
<dbReference type="Pfam" id="PF07510">
    <property type="entry name" value="GmrSD_C"/>
    <property type="match status" value="1"/>
</dbReference>
<evidence type="ECO:0000313" key="3">
    <source>
        <dbReference type="EMBL" id="ROP38140.1"/>
    </source>
</evidence>